<dbReference type="GO" id="GO:0005634">
    <property type="term" value="C:nucleus"/>
    <property type="evidence" value="ECO:0007669"/>
    <property type="project" value="TreeGrafter"/>
</dbReference>
<dbReference type="SUPFAM" id="SSF57850">
    <property type="entry name" value="RING/U-box"/>
    <property type="match status" value="1"/>
</dbReference>
<dbReference type="PROSITE" id="PS50800">
    <property type="entry name" value="SAP"/>
    <property type="match status" value="1"/>
</dbReference>
<feature type="compositionally biased region" description="Pro residues" evidence="6">
    <location>
        <begin position="597"/>
        <end position="607"/>
    </location>
</feature>
<evidence type="ECO:0000259" key="8">
    <source>
        <dbReference type="PROSITE" id="PS50800"/>
    </source>
</evidence>
<dbReference type="GO" id="GO:0006301">
    <property type="term" value="P:DNA damage tolerance"/>
    <property type="evidence" value="ECO:0007669"/>
    <property type="project" value="InterPro"/>
</dbReference>
<dbReference type="STRING" id="27349.A0A0L6V6E8"/>
<feature type="compositionally biased region" description="Polar residues" evidence="6">
    <location>
        <begin position="400"/>
        <end position="412"/>
    </location>
</feature>
<keyword evidence="10" id="KW-1185">Reference proteome</keyword>
<evidence type="ECO:0000256" key="5">
    <source>
        <dbReference type="PROSITE-ProRule" id="PRU00175"/>
    </source>
</evidence>
<evidence type="ECO:0000256" key="2">
    <source>
        <dbReference type="ARBA" id="ARBA00022723"/>
    </source>
</evidence>
<dbReference type="OrthoDB" id="9049620at2759"/>
<dbReference type="GO" id="GO:0061630">
    <property type="term" value="F:ubiquitin protein ligase activity"/>
    <property type="evidence" value="ECO:0007669"/>
    <property type="project" value="InterPro"/>
</dbReference>
<dbReference type="SMART" id="SM00184">
    <property type="entry name" value="RING"/>
    <property type="match status" value="1"/>
</dbReference>
<dbReference type="InterPro" id="IPR018957">
    <property type="entry name" value="Znf_C3HC4_RING-type"/>
</dbReference>
<evidence type="ECO:0000313" key="10">
    <source>
        <dbReference type="Proteomes" id="UP000037035"/>
    </source>
</evidence>
<feature type="compositionally biased region" description="Polar residues" evidence="6">
    <location>
        <begin position="173"/>
        <end position="190"/>
    </location>
</feature>
<feature type="region of interest" description="Disordered" evidence="6">
    <location>
        <begin position="140"/>
        <end position="220"/>
    </location>
</feature>
<accession>A0A0L6V6E8</accession>
<dbReference type="PROSITE" id="PS00518">
    <property type="entry name" value="ZF_RING_1"/>
    <property type="match status" value="1"/>
</dbReference>
<dbReference type="GO" id="GO:0008270">
    <property type="term" value="F:zinc ion binding"/>
    <property type="evidence" value="ECO:0007669"/>
    <property type="project" value="UniProtKB-KW"/>
</dbReference>
<dbReference type="InterPro" id="IPR013083">
    <property type="entry name" value="Znf_RING/FYVE/PHD"/>
</dbReference>
<evidence type="ECO:0000256" key="1">
    <source>
        <dbReference type="ARBA" id="ARBA00015551"/>
    </source>
</evidence>
<name>A0A0L6V6E8_9BASI</name>
<sequence>MTPKPNKNSLQYQLSLVSAPEDFPPELAALSSLDSTLRCPVCKDFYQAPVIIHIQNCCHTFCSACIRTCFNNNSNNHKIGATGLGGVGNSHRCPICKVEAQEEKIKPVPTMESAVINWQDAREQILKIIERAQSQESQLKELQSLAASSHSKQTALPTTPAEDTAGRPRKTRNSILQQQQAEETSNQSGPKTRAQKARLAVVPSKRKPQEQSARAGVSDDEIQELAFNPTDPSAPVRCPICSTQMLNSKMDKHITECLSEKKKPQPQSSGAAKRTKTSHREGTKPNQTRIPLPHFASLKTKDIKTQLSKHGLSSDGTSSVQIRRLSKYITLFNANLDASPLHQKSLESLRKELYEWESLQDSENLNLDKNRQKIFSNQASYLKSNHSQFASLIDQASKSLKSAQNPLVSSQAPDPPPPSELTDRDKDHPLSDSRSNKDALLNPDPTSEVIRSTDEKLSPQLSSSRLPPDLPSSPGSQKPAGPETTTAVPATPNTTVADTQDAENLTPKVVHPQFTASPPESATTADKEQPQPEPRANDQTDSSAINNAPSQPNPGMEAPRCLEPSTPQLGHPGSSDHTPPLLPSDCANQQPLHPGSPNAPPSLPHPACPNLSLSTHDS</sequence>
<feature type="region of interest" description="Disordered" evidence="6">
    <location>
        <begin position="259"/>
        <end position="290"/>
    </location>
</feature>
<dbReference type="GO" id="GO:0003697">
    <property type="term" value="F:single-stranded DNA binding"/>
    <property type="evidence" value="ECO:0007669"/>
    <property type="project" value="InterPro"/>
</dbReference>
<keyword evidence="3 5" id="KW-0863">Zinc-finger</keyword>
<keyword evidence="4" id="KW-0862">Zinc</keyword>
<dbReference type="InterPro" id="IPR017907">
    <property type="entry name" value="Znf_RING_CS"/>
</dbReference>
<dbReference type="EMBL" id="LAVV01007384">
    <property type="protein sequence ID" value="KNZ56122.1"/>
    <property type="molecule type" value="Genomic_DNA"/>
</dbReference>
<gene>
    <name evidence="9" type="ORF">VP01_2493g5</name>
</gene>
<reference evidence="9 10" key="1">
    <citation type="submission" date="2015-08" db="EMBL/GenBank/DDBJ databases">
        <title>Next Generation Sequencing and Analysis of the Genome of Puccinia sorghi L Schw, the Causal Agent of Maize Common Rust.</title>
        <authorList>
            <person name="Rochi L."/>
            <person name="Burguener G."/>
            <person name="Darino M."/>
            <person name="Turjanski A."/>
            <person name="Kreff E."/>
            <person name="Dieguez M.J."/>
            <person name="Sacco F."/>
        </authorList>
    </citation>
    <scope>NUCLEOTIDE SEQUENCE [LARGE SCALE GENOMIC DNA]</scope>
    <source>
        <strain evidence="9 10">RO10H11247</strain>
    </source>
</reference>
<protein>
    <recommendedName>
        <fullName evidence="1">Postreplication repair E3 ubiquitin-protein ligase RAD18</fullName>
    </recommendedName>
</protein>
<feature type="compositionally biased region" description="Low complexity" evidence="6">
    <location>
        <begin position="458"/>
        <end position="499"/>
    </location>
</feature>
<proteinExistence type="predicted"/>
<dbReference type="VEuPathDB" id="FungiDB:VP01_2493g5"/>
<dbReference type="GO" id="GO:0006513">
    <property type="term" value="P:protein monoubiquitination"/>
    <property type="evidence" value="ECO:0007669"/>
    <property type="project" value="InterPro"/>
</dbReference>
<dbReference type="Pfam" id="PF00097">
    <property type="entry name" value="zf-C3HC4"/>
    <property type="match status" value="1"/>
</dbReference>
<feature type="domain" description="SAP" evidence="8">
    <location>
        <begin position="295"/>
        <end position="329"/>
    </location>
</feature>
<evidence type="ECO:0000256" key="4">
    <source>
        <dbReference type="ARBA" id="ARBA00022833"/>
    </source>
</evidence>
<evidence type="ECO:0000256" key="3">
    <source>
        <dbReference type="ARBA" id="ARBA00022771"/>
    </source>
</evidence>
<feature type="compositionally biased region" description="Basic and acidic residues" evidence="6">
    <location>
        <begin position="421"/>
        <end position="437"/>
    </location>
</feature>
<feature type="compositionally biased region" description="Polar residues" evidence="6">
    <location>
        <begin position="539"/>
        <end position="550"/>
    </location>
</feature>
<keyword evidence="2" id="KW-0479">Metal-binding</keyword>
<dbReference type="Gene3D" id="3.30.40.10">
    <property type="entry name" value="Zinc/RING finger domain, C3HC4 (zinc finger)"/>
    <property type="match status" value="1"/>
</dbReference>
<dbReference type="AlphaFoldDB" id="A0A0L6V6E8"/>
<feature type="domain" description="RING-type" evidence="7">
    <location>
        <begin position="39"/>
        <end position="97"/>
    </location>
</feature>
<dbReference type="Gene3D" id="3.30.160.60">
    <property type="entry name" value="Classic Zinc Finger"/>
    <property type="match status" value="1"/>
</dbReference>
<evidence type="ECO:0000313" key="9">
    <source>
        <dbReference type="EMBL" id="KNZ56122.1"/>
    </source>
</evidence>
<dbReference type="InterPro" id="IPR001841">
    <property type="entry name" value="Znf_RING"/>
</dbReference>
<feature type="compositionally biased region" description="Basic and acidic residues" evidence="6">
    <location>
        <begin position="525"/>
        <end position="538"/>
    </location>
</feature>
<feature type="region of interest" description="Disordered" evidence="6">
    <location>
        <begin position="400"/>
        <end position="618"/>
    </location>
</feature>
<evidence type="ECO:0000259" key="7">
    <source>
        <dbReference type="PROSITE" id="PS50089"/>
    </source>
</evidence>
<feature type="compositionally biased region" description="Polar residues" evidence="6">
    <location>
        <begin position="146"/>
        <end position="157"/>
    </location>
</feature>
<comment type="caution">
    <text evidence="9">The sequence shown here is derived from an EMBL/GenBank/DDBJ whole genome shotgun (WGS) entry which is preliminary data.</text>
</comment>
<organism evidence="9 10">
    <name type="scientific">Puccinia sorghi</name>
    <dbReference type="NCBI Taxonomy" id="27349"/>
    <lineage>
        <taxon>Eukaryota</taxon>
        <taxon>Fungi</taxon>
        <taxon>Dikarya</taxon>
        <taxon>Basidiomycota</taxon>
        <taxon>Pucciniomycotina</taxon>
        <taxon>Pucciniomycetes</taxon>
        <taxon>Pucciniales</taxon>
        <taxon>Pucciniaceae</taxon>
        <taxon>Puccinia</taxon>
    </lineage>
</organism>
<dbReference type="PROSITE" id="PS50089">
    <property type="entry name" value="ZF_RING_2"/>
    <property type="match status" value="1"/>
</dbReference>
<dbReference type="InterPro" id="IPR039577">
    <property type="entry name" value="Rad18"/>
</dbReference>
<dbReference type="Proteomes" id="UP000037035">
    <property type="component" value="Unassembled WGS sequence"/>
</dbReference>
<evidence type="ECO:0000256" key="6">
    <source>
        <dbReference type="SAM" id="MobiDB-lite"/>
    </source>
</evidence>
<dbReference type="PANTHER" id="PTHR14134:SF2">
    <property type="entry name" value="E3 UBIQUITIN-PROTEIN LIGASE RAD18"/>
    <property type="match status" value="1"/>
</dbReference>
<feature type="compositionally biased region" description="Polar residues" evidence="6">
    <location>
        <begin position="514"/>
        <end position="524"/>
    </location>
</feature>
<dbReference type="PANTHER" id="PTHR14134">
    <property type="entry name" value="E3 UBIQUITIN-PROTEIN LIGASE RAD18"/>
    <property type="match status" value="1"/>
</dbReference>
<dbReference type="InterPro" id="IPR003034">
    <property type="entry name" value="SAP_dom"/>
</dbReference>
<dbReference type="GO" id="GO:0097505">
    <property type="term" value="C:Rad6-Rad18 complex"/>
    <property type="evidence" value="ECO:0007669"/>
    <property type="project" value="TreeGrafter"/>
</dbReference>